<gene>
    <name evidence="9" type="ORF">G7Y89_g4217</name>
</gene>
<keyword evidence="3" id="KW-0256">Endoplasmic reticulum</keyword>
<protein>
    <recommendedName>
        <fullName evidence="11">Seipin</fullName>
    </recommendedName>
</protein>
<dbReference type="CDD" id="cd23995">
    <property type="entry name" value="Seipin_BSCL2_like"/>
    <property type="match status" value="1"/>
</dbReference>
<dbReference type="EMBL" id="JAAMPI010000224">
    <property type="protein sequence ID" value="KAF4633897.1"/>
    <property type="molecule type" value="Genomic_DNA"/>
</dbReference>
<evidence type="ECO:0000313" key="9">
    <source>
        <dbReference type="EMBL" id="KAF4633897.1"/>
    </source>
</evidence>
<feature type="compositionally biased region" description="Basic and acidic residues" evidence="7">
    <location>
        <begin position="304"/>
        <end position="313"/>
    </location>
</feature>
<dbReference type="OrthoDB" id="3990054at2759"/>
<keyword evidence="2 8" id="KW-0812">Transmembrane</keyword>
<evidence type="ECO:0000256" key="7">
    <source>
        <dbReference type="SAM" id="MobiDB-lite"/>
    </source>
</evidence>
<reference evidence="9 10" key="1">
    <citation type="submission" date="2020-03" db="EMBL/GenBank/DDBJ databases">
        <title>Draft Genome Sequence of Cudoniella acicularis.</title>
        <authorList>
            <person name="Buettner E."/>
            <person name="Kellner H."/>
        </authorList>
    </citation>
    <scope>NUCLEOTIDE SEQUENCE [LARGE SCALE GENOMIC DNA]</scope>
    <source>
        <strain evidence="9 10">DSM 108380</strain>
    </source>
</reference>
<keyword evidence="5" id="KW-0443">Lipid metabolism</keyword>
<dbReference type="Pfam" id="PF06775">
    <property type="entry name" value="Seipin"/>
    <property type="match status" value="1"/>
</dbReference>
<sequence>MSLHLYVKEYANWVLEQDLVLKPFRIATSKPAQKTYLNAILFLITSSILLGLAIVAYGLFYFNYVPQISIERIIHLQYGDGPHPYGIVSLDSSLISQQPYDIALDLHVPRSPPNLDHGNFMLHLTLLVPNYKLGNPPTSTTVTPPLPSSLTSSSTNIASDDILFTSRRPAILTYTSKFISLSERIFTLPLYILGLRRESELLTVSMAEYATFPRGRKGVPGYAMLELQAGQNIQVYDVRIRFTARFGGLRWVMYNHRIISFLTGTGIFWSAEVVFTGLTWMLLMSLFRGDAEVKEINGIKAEETDGSAKVKEEAETDDPDLSDTPRTFPTYGRQAPLRYEPKVKDEADSEEYVIDETAIQPLTAEADDEGEEEKDFRDLRIGRDTDSGLGTSFSEGGVRSGLARRRSRASHIQRILNNYGTPPPPGHGNRPIELLAQDLLSPAPLCMCRAI</sequence>
<evidence type="ECO:0000256" key="6">
    <source>
        <dbReference type="ARBA" id="ARBA00023136"/>
    </source>
</evidence>
<keyword evidence="4 8" id="KW-1133">Transmembrane helix</keyword>
<dbReference type="Proteomes" id="UP000566819">
    <property type="component" value="Unassembled WGS sequence"/>
</dbReference>
<evidence type="ECO:0000256" key="1">
    <source>
        <dbReference type="ARBA" id="ARBA00004477"/>
    </source>
</evidence>
<evidence type="ECO:0000313" key="10">
    <source>
        <dbReference type="Proteomes" id="UP000566819"/>
    </source>
</evidence>
<dbReference type="GO" id="GO:0140042">
    <property type="term" value="P:lipid droplet formation"/>
    <property type="evidence" value="ECO:0007669"/>
    <property type="project" value="UniProtKB-ARBA"/>
</dbReference>
<dbReference type="PANTHER" id="PTHR21212:SF0">
    <property type="entry name" value="SEIPIN"/>
    <property type="match status" value="1"/>
</dbReference>
<evidence type="ECO:0000256" key="3">
    <source>
        <dbReference type="ARBA" id="ARBA00022824"/>
    </source>
</evidence>
<evidence type="ECO:0000256" key="4">
    <source>
        <dbReference type="ARBA" id="ARBA00022989"/>
    </source>
</evidence>
<dbReference type="PANTHER" id="PTHR21212">
    <property type="entry name" value="BERNARDINELLI-SEIP CONGENITAL LIPODYSTROPHY 2 HOMOLOG BSCL2 PROTEIN"/>
    <property type="match status" value="1"/>
</dbReference>
<evidence type="ECO:0000256" key="5">
    <source>
        <dbReference type="ARBA" id="ARBA00023098"/>
    </source>
</evidence>
<organism evidence="9 10">
    <name type="scientific">Cudoniella acicularis</name>
    <dbReference type="NCBI Taxonomy" id="354080"/>
    <lineage>
        <taxon>Eukaryota</taxon>
        <taxon>Fungi</taxon>
        <taxon>Dikarya</taxon>
        <taxon>Ascomycota</taxon>
        <taxon>Pezizomycotina</taxon>
        <taxon>Leotiomycetes</taxon>
        <taxon>Helotiales</taxon>
        <taxon>Tricladiaceae</taxon>
        <taxon>Cudoniella</taxon>
    </lineage>
</organism>
<comment type="caution">
    <text evidence="9">The sequence shown here is derived from an EMBL/GenBank/DDBJ whole genome shotgun (WGS) entry which is preliminary data.</text>
</comment>
<evidence type="ECO:0000256" key="8">
    <source>
        <dbReference type="SAM" id="Phobius"/>
    </source>
</evidence>
<proteinExistence type="predicted"/>
<dbReference type="InterPro" id="IPR009617">
    <property type="entry name" value="Seipin"/>
</dbReference>
<keyword evidence="6 8" id="KW-0472">Membrane</keyword>
<keyword evidence="10" id="KW-1185">Reference proteome</keyword>
<dbReference type="GO" id="GO:0005789">
    <property type="term" value="C:endoplasmic reticulum membrane"/>
    <property type="evidence" value="ECO:0007669"/>
    <property type="project" value="UniProtKB-SubCell"/>
</dbReference>
<feature type="transmembrane region" description="Helical" evidence="8">
    <location>
        <begin position="39"/>
        <end position="62"/>
    </location>
</feature>
<feature type="transmembrane region" description="Helical" evidence="8">
    <location>
        <begin position="258"/>
        <end position="283"/>
    </location>
</feature>
<comment type="subcellular location">
    <subcellularLocation>
        <location evidence="1">Endoplasmic reticulum membrane</location>
        <topology evidence="1">Multi-pass membrane protein</topology>
    </subcellularLocation>
</comment>
<evidence type="ECO:0000256" key="2">
    <source>
        <dbReference type="ARBA" id="ARBA00022692"/>
    </source>
</evidence>
<name>A0A8H4W4W9_9HELO</name>
<feature type="region of interest" description="Disordered" evidence="7">
    <location>
        <begin position="304"/>
        <end position="333"/>
    </location>
</feature>
<dbReference type="AlphaFoldDB" id="A0A8H4W4W9"/>
<accession>A0A8H4W4W9</accession>
<dbReference type="GO" id="GO:0006629">
    <property type="term" value="P:lipid metabolic process"/>
    <property type="evidence" value="ECO:0007669"/>
    <property type="project" value="UniProtKB-KW"/>
</dbReference>
<evidence type="ECO:0008006" key="11">
    <source>
        <dbReference type="Google" id="ProtNLM"/>
    </source>
</evidence>